<proteinExistence type="inferred from homology"/>
<evidence type="ECO:0000313" key="5">
    <source>
        <dbReference type="EMBL" id="SSW99601.1"/>
    </source>
</evidence>
<name>A0A336K565_CULSO</name>
<dbReference type="GO" id="GO:0005737">
    <property type="term" value="C:cytoplasm"/>
    <property type="evidence" value="ECO:0007669"/>
    <property type="project" value="TreeGrafter"/>
</dbReference>
<evidence type="ECO:0000259" key="4">
    <source>
        <dbReference type="PROSITE" id="PS51184"/>
    </source>
</evidence>
<organism evidence="5">
    <name type="scientific">Culicoides sonorensis</name>
    <name type="common">Biting midge</name>
    <dbReference type="NCBI Taxonomy" id="179676"/>
    <lineage>
        <taxon>Eukaryota</taxon>
        <taxon>Metazoa</taxon>
        <taxon>Ecdysozoa</taxon>
        <taxon>Arthropoda</taxon>
        <taxon>Hexapoda</taxon>
        <taxon>Insecta</taxon>
        <taxon>Pterygota</taxon>
        <taxon>Neoptera</taxon>
        <taxon>Endopterygota</taxon>
        <taxon>Diptera</taxon>
        <taxon>Nematocera</taxon>
        <taxon>Chironomoidea</taxon>
        <taxon>Ceratopogonidae</taxon>
        <taxon>Ceratopogoninae</taxon>
        <taxon>Culicoides</taxon>
        <taxon>Monoculicoides</taxon>
    </lineage>
</organism>
<dbReference type="GO" id="GO:0045905">
    <property type="term" value="P:positive regulation of translational termination"/>
    <property type="evidence" value="ECO:0007669"/>
    <property type="project" value="TreeGrafter"/>
</dbReference>
<dbReference type="VEuPathDB" id="VectorBase:CSON000145"/>
<sequence length="357" mass="42358">MLKNLPVVIRLESLIKNWDSYKNWILPNRSSLNIDYLKNKIGNLPEVPVANCNEKYFDSHSKINLSFFEYLEYWENRDKHENPELLYLKDWHLRNKLPDYIFYSIPKYFSSDFLNEYLTDIGAEDYKFVYIGPANSFTPFHADVFSSFSWSVNIFGRKRWIFISPGEENKLKDVYGNLPFTIDIEMLTKYNVKHFVIIQETGNAIFVPSNWHHQVYNELDTVSINHNWFNGANISYVYESMKNCENRCRNEIKDCLSMANFEQHCQVILKSVFGMDYRDFLTILDHIVQKRVNTIKDIKKSKVSEEISLDENHLNFDLNQIFSVLKVMSSDDEVLFKINSQDYCNKIIEKIESQLQK</sequence>
<dbReference type="InterPro" id="IPR050910">
    <property type="entry name" value="JMJD6_ArgDemeth/LysHydrox"/>
</dbReference>
<dbReference type="SUPFAM" id="SSF51197">
    <property type="entry name" value="Clavaminate synthase-like"/>
    <property type="match status" value="1"/>
</dbReference>
<dbReference type="OMA" id="TNIVGHK"/>
<gene>
    <name evidence="5" type="primary">CSON000145</name>
</gene>
<comment type="similarity">
    <text evidence="1">Belongs to the JMJD6 family.</text>
</comment>
<dbReference type="SMART" id="SM00558">
    <property type="entry name" value="JmjC"/>
    <property type="match status" value="1"/>
</dbReference>
<evidence type="ECO:0000313" key="6">
    <source>
        <dbReference type="EMBL" id="SSX19981.1"/>
    </source>
</evidence>
<dbReference type="PANTHER" id="PTHR12480">
    <property type="entry name" value="ARGININE DEMETHYLASE AND LYSYL-HYDROXYLASE JMJD"/>
    <property type="match status" value="1"/>
</dbReference>
<dbReference type="PROSITE" id="PS51184">
    <property type="entry name" value="JMJC"/>
    <property type="match status" value="1"/>
</dbReference>
<accession>A0A336K565</accession>
<dbReference type="PANTHER" id="PTHR12480:SF6">
    <property type="entry name" value="2-OXOGLUTARATE AND IRON-DEPENDENT OXYGENASE JMJD4"/>
    <property type="match status" value="1"/>
</dbReference>
<evidence type="ECO:0000256" key="1">
    <source>
        <dbReference type="ARBA" id="ARBA00038068"/>
    </source>
</evidence>
<reference evidence="6" key="2">
    <citation type="submission" date="2018-07" db="EMBL/GenBank/DDBJ databases">
        <authorList>
            <person name="Quirk P.G."/>
            <person name="Krulwich T.A."/>
        </authorList>
    </citation>
    <scope>NUCLEOTIDE SEQUENCE</scope>
</reference>
<dbReference type="GO" id="GO:0005634">
    <property type="term" value="C:nucleus"/>
    <property type="evidence" value="ECO:0007669"/>
    <property type="project" value="TreeGrafter"/>
</dbReference>
<feature type="domain" description="JmjC" evidence="4">
    <location>
        <begin position="94"/>
        <end position="245"/>
    </location>
</feature>
<dbReference type="GO" id="GO:0016706">
    <property type="term" value="F:2-oxoglutarate-dependent dioxygenase activity"/>
    <property type="evidence" value="ECO:0007669"/>
    <property type="project" value="TreeGrafter"/>
</dbReference>
<dbReference type="EMBL" id="UFQS01000101">
    <property type="protein sequence ID" value="SSW99601.1"/>
    <property type="molecule type" value="Genomic_DNA"/>
</dbReference>
<evidence type="ECO:0000256" key="2">
    <source>
        <dbReference type="ARBA" id="ARBA00047762"/>
    </source>
</evidence>
<evidence type="ECO:0000256" key="3">
    <source>
        <dbReference type="ARBA" id="ARBA00082904"/>
    </source>
</evidence>
<protein>
    <recommendedName>
        <fullName evidence="3">Jumonji domain-containing protein 4</fullName>
    </recommendedName>
</protein>
<reference evidence="5" key="1">
    <citation type="submission" date="2018-04" db="EMBL/GenBank/DDBJ databases">
        <authorList>
            <person name="Go L.Y."/>
            <person name="Mitchell J.A."/>
        </authorList>
    </citation>
    <scope>NUCLEOTIDE SEQUENCE</scope>
    <source>
        <tissue evidence="5">Whole organism</tissue>
    </source>
</reference>
<comment type="catalytic activity">
    <reaction evidence="2">
        <text>L-lysyl-[protein] + 2-oxoglutarate + O2 = 4-hydroxy-L-lysyl-[protein] + succinate + CO2</text>
        <dbReference type="Rhea" id="RHEA:57156"/>
        <dbReference type="Rhea" id="RHEA-COMP:9752"/>
        <dbReference type="Rhea" id="RHEA-COMP:15084"/>
        <dbReference type="ChEBI" id="CHEBI:15379"/>
        <dbReference type="ChEBI" id="CHEBI:16526"/>
        <dbReference type="ChEBI" id="CHEBI:16810"/>
        <dbReference type="ChEBI" id="CHEBI:29969"/>
        <dbReference type="ChEBI" id="CHEBI:30031"/>
        <dbReference type="ChEBI" id="CHEBI:141495"/>
    </reaction>
</comment>
<dbReference type="EMBL" id="UFQT01000101">
    <property type="protein sequence ID" value="SSX19981.1"/>
    <property type="molecule type" value="Genomic_DNA"/>
</dbReference>
<dbReference type="AlphaFoldDB" id="A0A336K565"/>
<dbReference type="GO" id="GO:0043565">
    <property type="term" value="F:sequence-specific DNA binding"/>
    <property type="evidence" value="ECO:0007669"/>
    <property type="project" value="TreeGrafter"/>
</dbReference>
<dbReference type="Gene3D" id="2.60.120.650">
    <property type="entry name" value="Cupin"/>
    <property type="match status" value="1"/>
</dbReference>
<dbReference type="Pfam" id="PF02373">
    <property type="entry name" value="JmjC"/>
    <property type="match status" value="1"/>
</dbReference>
<dbReference type="InterPro" id="IPR003347">
    <property type="entry name" value="JmjC_dom"/>
</dbReference>